<evidence type="ECO:0000313" key="6">
    <source>
        <dbReference type="EMBL" id="KAA2250128.1"/>
    </source>
</evidence>
<comment type="caution">
    <text evidence="6">The sequence shown here is derived from an EMBL/GenBank/DDBJ whole genome shotgun (WGS) entry which is preliminary data.</text>
</comment>
<accession>A0A5B2WGY8</accession>
<dbReference type="Pfam" id="PF03372">
    <property type="entry name" value="Exo_endo_phos"/>
    <property type="match status" value="1"/>
</dbReference>
<evidence type="ECO:0000313" key="7">
    <source>
        <dbReference type="Proteomes" id="UP000323454"/>
    </source>
</evidence>
<dbReference type="CDD" id="cd09078">
    <property type="entry name" value="nSMase"/>
    <property type="match status" value="1"/>
</dbReference>
<evidence type="ECO:0000256" key="1">
    <source>
        <dbReference type="ARBA" id="ARBA00006335"/>
    </source>
</evidence>
<evidence type="ECO:0000256" key="4">
    <source>
        <dbReference type="SAM" id="SignalP"/>
    </source>
</evidence>
<dbReference type="GO" id="GO:0004767">
    <property type="term" value="F:sphingomyelin phosphodiesterase activity"/>
    <property type="evidence" value="ECO:0007669"/>
    <property type="project" value="InterPro"/>
</dbReference>
<evidence type="ECO:0000259" key="5">
    <source>
        <dbReference type="Pfam" id="PF03372"/>
    </source>
</evidence>
<evidence type="ECO:0000256" key="3">
    <source>
        <dbReference type="ARBA" id="ARBA00022801"/>
    </source>
</evidence>
<evidence type="ECO:0000256" key="2">
    <source>
        <dbReference type="ARBA" id="ARBA00022729"/>
    </source>
</evidence>
<feature type="domain" description="Endonuclease/exonuclease/phosphatase" evidence="5">
    <location>
        <begin position="51"/>
        <end position="284"/>
    </location>
</feature>
<reference evidence="6 7" key="2">
    <citation type="submission" date="2019-09" db="EMBL/GenBank/DDBJ databases">
        <authorList>
            <person name="Jin C."/>
        </authorList>
    </citation>
    <scope>NUCLEOTIDE SEQUENCE [LARGE SCALE GENOMIC DNA]</scope>
    <source>
        <strain evidence="6 7">AN110305</strain>
    </source>
</reference>
<feature type="signal peptide" evidence="4">
    <location>
        <begin position="1"/>
        <end position="40"/>
    </location>
</feature>
<reference evidence="6 7" key="1">
    <citation type="submission" date="2019-09" db="EMBL/GenBank/DDBJ databases">
        <title>Goodfellowia gen. nov., a new genus of the Pseudonocardineae related to Actinoalloteichus, containing Goodfellowia coeruleoviolacea gen. nov., comb. nov. gen. nov., comb. nov.</title>
        <authorList>
            <person name="Labeda D."/>
        </authorList>
    </citation>
    <scope>NUCLEOTIDE SEQUENCE [LARGE SCALE GENOMIC DNA]</scope>
    <source>
        <strain evidence="6 7">AN110305</strain>
    </source>
</reference>
<dbReference type="PANTHER" id="PTHR16320">
    <property type="entry name" value="SPHINGOMYELINASE FAMILY MEMBER"/>
    <property type="match status" value="1"/>
</dbReference>
<feature type="chain" id="PRO_5022872741" evidence="4">
    <location>
        <begin position="41"/>
        <end position="360"/>
    </location>
</feature>
<proteinExistence type="inferred from homology"/>
<comment type="similarity">
    <text evidence="1">Belongs to the neutral sphingomyelinase family.</text>
</comment>
<keyword evidence="2 4" id="KW-0732">Signal</keyword>
<dbReference type="EMBL" id="VUOB01000093">
    <property type="protein sequence ID" value="KAA2250128.1"/>
    <property type="molecule type" value="Genomic_DNA"/>
</dbReference>
<dbReference type="PANTHER" id="PTHR16320:SF23">
    <property type="entry name" value="SPHINGOMYELINASE C 1"/>
    <property type="match status" value="1"/>
</dbReference>
<dbReference type="Proteomes" id="UP000323454">
    <property type="component" value="Unassembled WGS sequence"/>
</dbReference>
<dbReference type="InterPro" id="IPR038772">
    <property type="entry name" value="Sph/SMPD2-like"/>
</dbReference>
<keyword evidence="3" id="KW-0378">Hydrolase</keyword>
<dbReference type="InterPro" id="IPR017766">
    <property type="entry name" value="Sphingomyelinase/PLipase_C"/>
</dbReference>
<name>A0A5B2WGY8_9PSEU</name>
<dbReference type="InterPro" id="IPR005135">
    <property type="entry name" value="Endo/exonuclease/phosphatase"/>
</dbReference>
<organism evidence="6 7">
    <name type="scientific">Solihabitans fulvus</name>
    <dbReference type="NCBI Taxonomy" id="1892852"/>
    <lineage>
        <taxon>Bacteria</taxon>
        <taxon>Bacillati</taxon>
        <taxon>Actinomycetota</taxon>
        <taxon>Actinomycetes</taxon>
        <taxon>Pseudonocardiales</taxon>
        <taxon>Pseudonocardiaceae</taxon>
        <taxon>Solihabitans</taxon>
    </lineage>
</organism>
<dbReference type="Gene3D" id="3.60.10.10">
    <property type="entry name" value="Endonuclease/exonuclease/phosphatase"/>
    <property type="match status" value="1"/>
</dbReference>
<dbReference type="InterPro" id="IPR036691">
    <property type="entry name" value="Endo/exonu/phosph_ase_sf"/>
</dbReference>
<dbReference type="AlphaFoldDB" id="A0A5B2WGY8"/>
<gene>
    <name evidence="6" type="ORF">F0L68_38965</name>
</gene>
<keyword evidence="7" id="KW-1185">Reference proteome</keyword>
<protein>
    <submittedName>
        <fullName evidence="6">Sphingomyelin phosphodiesterase</fullName>
    </submittedName>
</protein>
<dbReference type="GO" id="GO:0005576">
    <property type="term" value="C:extracellular region"/>
    <property type="evidence" value="ECO:0007669"/>
    <property type="project" value="InterPro"/>
</dbReference>
<dbReference type="OrthoDB" id="338539at2"/>
<dbReference type="SUPFAM" id="SSF56219">
    <property type="entry name" value="DNase I-like"/>
    <property type="match status" value="1"/>
</dbReference>
<sequence>MLCRPCPLHRGTTLTKPRGLAATLLLAAALLATGTGTASAAPAPTLSVFAFNVDLGTAIVDSIKNEKAAERTPRVEAIVRTHDADVVILDELFNHASTSDIASNLADVYPYRTPVVGQVCSGGGWTSVSGNCSNSPFVINGGTMILSKYPIEAQHALVFRNSKTGTWDYNANKGAALVRVNKNGVPAWVVGTHLQADQSSVSTDSTRATRVAQLAEIRNWVNGKVGTAGPVLIGGDLNIEYFAGQTGRAPGDSDLDRASRSGDAVLSTVDPTGPIRTMDCTVSAWCQYMAPIESFPVDYRDSLDYLGYLNYTDAAGNSRPTPGVDAVQVLVDPQDGWQPGQPDTYSPSDHYPIMTTFTLG</sequence>